<gene>
    <name evidence="11" type="ORF">D5086_0000125920</name>
</gene>
<feature type="compositionally biased region" description="Polar residues" evidence="9">
    <location>
        <begin position="403"/>
        <end position="414"/>
    </location>
</feature>
<dbReference type="InterPro" id="IPR025086">
    <property type="entry name" value="SDE2/SF3A3_SAP"/>
</dbReference>
<feature type="compositionally biased region" description="Acidic residues" evidence="9">
    <location>
        <begin position="253"/>
        <end position="267"/>
    </location>
</feature>
<evidence type="ECO:0000256" key="7">
    <source>
        <dbReference type="ARBA" id="ARBA00023242"/>
    </source>
</evidence>
<keyword evidence="8" id="KW-0131">Cell cycle</keyword>
<accession>A0A4V6A9Z4</accession>
<dbReference type="GO" id="GO:0005634">
    <property type="term" value="C:nucleus"/>
    <property type="evidence" value="ECO:0007669"/>
    <property type="project" value="UniProtKB-SubCell"/>
</dbReference>
<evidence type="ECO:0000313" key="11">
    <source>
        <dbReference type="EMBL" id="TKS06276.1"/>
    </source>
</evidence>
<organism evidence="11">
    <name type="scientific">Populus alba</name>
    <name type="common">White poplar</name>
    <dbReference type="NCBI Taxonomy" id="43335"/>
    <lineage>
        <taxon>Eukaryota</taxon>
        <taxon>Viridiplantae</taxon>
        <taxon>Streptophyta</taxon>
        <taxon>Embryophyta</taxon>
        <taxon>Tracheophyta</taxon>
        <taxon>Spermatophyta</taxon>
        <taxon>Magnoliopsida</taxon>
        <taxon>eudicotyledons</taxon>
        <taxon>Gunneridae</taxon>
        <taxon>Pentapetalae</taxon>
        <taxon>rosids</taxon>
        <taxon>fabids</taxon>
        <taxon>Malpighiales</taxon>
        <taxon>Salicaceae</taxon>
        <taxon>Saliceae</taxon>
        <taxon>Populus</taxon>
    </lineage>
</organism>
<keyword evidence="6" id="KW-0508">mRNA splicing</keyword>
<dbReference type="InterPro" id="IPR029071">
    <property type="entry name" value="Ubiquitin-like_domsf"/>
</dbReference>
<feature type="region of interest" description="Disordered" evidence="9">
    <location>
        <begin position="14"/>
        <end position="33"/>
    </location>
</feature>
<dbReference type="EMBL" id="RCHU01000355">
    <property type="protein sequence ID" value="TKS06276.1"/>
    <property type="molecule type" value="Genomic_DNA"/>
</dbReference>
<dbReference type="PANTHER" id="PTHR12786:SF1">
    <property type="entry name" value="SPLICING REGULATOR SDE2"/>
    <property type="match status" value="1"/>
</dbReference>
<keyword evidence="5" id="KW-0507">mRNA processing</keyword>
<evidence type="ECO:0000256" key="3">
    <source>
        <dbReference type="ARBA" id="ARBA00008726"/>
    </source>
</evidence>
<dbReference type="Gene3D" id="3.10.20.90">
    <property type="entry name" value="Phosphatidylinositol 3-kinase Catalytic Subunit, Chain A, domain 1"/>
    <property type="match status" value="1"/>
</dbReference>
<dbReference type="InterPro" id="IPR000626">
    <property type="entry name" value="Ubiquitin-like_dom"/>
</dbReference>
<keyword evidence="7" id="KW-0539">Nucleus</keyword>
<dbReference type="SUPFAM" id="SSF54236">
    <property type="entry name" value="Ubiquitin-like"/>
    <property type="match status" value="1"/>
</dbReference>
<dbReference type="GO" id="GO:0006397">
    <property type="term" value="P:mRNA processing"/>
    <property type="evidence" value="ECO:0007669"/>
    <property type="project" value="UniProtKB-KW"/>
</dbReference>
<dbReference type="CDD" id="cd17039">
    <property type="entry name" value="Ubl_ubiquitin_like"/>
    <property type="match status" value="1"/>
</dbReference>
<evidence type="ECO:0000259" key="10">
    <source>
        <dbReference type="PROSITE" id="PS50053"/>
    </source>
</evidence>
<dbReference type="SMART" id="SM00213">
    <property type="entry name" value="UBQ"/>
    <property type="match status" value="1"/>
</dbReference>
<dbReference type="Pfam" id="PF22782">
    <property type="entry name" value="SDE2"/>
    <property type="match status" value="1"/>
</dbReference>
<evidence type="ECO:0000256" key="6">
    <source>
        <dbReference type="ARBA" id="ARBA00023187"/>
    </source>
</evidence>
<dbReference type="Pfam" id="PF00240">
    <property type="entry name" value="ubiquitin"/>
    <property type="match status" value="1"/>
</dbReference>
<evidence type="ECO:0000256" key="4">
    <source>
        <dbReference type="ARBA" id="ARBA00022490"/>
    </source>
</evidence>
<dbReference type="GO" id="GO:0005737">
    <property type="term" value="C:cytoplasm"/>
    <property type="evidence" value="ECO:0007669"/>
    <property type="project" value="UniProtKB-SubCell"/>
</dbReference>
<dbReference type="PROSITE" id="PS50053">
    <property type="entry name" value="UBIQUITIN_2"/>
    <property type="match status" value="1"/>
</dbReference>
<feature type="domain" description="Ubiquitin-like" evidence="10">
    <location>
        <begin position="38"/>
        <end position="96"/>
    </location>
</feature>
<dbReference type="InterPro" id="IPR053822">
    <property type="entry name" value="SDE2-like_dom"/>
</dbReference>
<feature type="region of interest" description="Disordered" evidence="9">
    <location>
        <begin position="247"/>
        <end position="327"/>
    </location>
</feature>
<dbReference type="PANTHER" id="PTHR12786">
    <property type="entry name" value="SPLICING FACTOR SF3A-RELATED"/>
    <property type="match status" value="1"/>
</dbReference>
<dbReference type="STRING" id="43335.A0A4V6A9Z4"/>
<evidence type="ECO:0000256" key="8">
    <source>
        <dbReference type="ARBA" id="ARBA00023306"/>
    </source>
</evidence>
<evidence type="ECO:0000256" key="1">
    <source>
        <dbReference type="ARBA" id="ARBA00004123"/>
    </source>
</evidence>
<comment type="similarity">
    <text evidence="3">Belongs to the SDE2 family.</text>
</comment>
<dbReference type="GO" id="GO:0008380">
    <property type="term" value="P:RNA splicing"/>
    <property type="evidence" value="ECO:0007669"/>
    <property type="project" value="UniProtKB-KW"/>
</dbReference>
<evidence type="ECO:0000256" key="2">
    <source>
        <dbReference type="ARBA" id="ARBA00004496"/>
    </source>
</evidence>
<evidence type="ECO:0000256" key="9">
    <source>
        <dbReference type="SAM" id="MobiDB-lite"/>
    </source>
</evidence>
<evidence type="ECO:0000256" key="5">
    <source>
        <dbReference type="ARBA" id="ARBA00022664"/>
    </source>
</evidence>
<dbReference type="Pfam" id="PF13297">
    <property type="entry name" value="SDE2_2C"/>
    <property type="match status" value="1"/>
</dbReference>
<dbReference type="AlphaFoldDB" id="A0A4V6A9Z4"/>
<comment type="subcellular location">
    <subcellularLocation>
        <location evidence="2">Cytoplasm</location>
    </subcellularLocation>
    <subcellularLocation>
        <location evidence="1">Nucleus</location>
    </subcellularLocation>
</comment>
<name>A0A4V6A9Z4_POPAL</name>
<dbReference type="InterPro" id="IPR051421">
    <property type="entry name" value="RNA_Proc_DNA_Dmg_Regulator"/>
</dbReference>
<feature type="region of interest" description="Disordered" evidence="9">
    <location>
        <begin position="366"/>
        <end position="424"/>
    </location>
</feature>
<proteinExistence type="inferred from homology"/>
<sequence>MPPFPSLTTIFSISFPSPKPKPKPKPSAMEDHKDPMPFQIFARVLDGKTKVLNFKTPSSCTAQAIKQQIFQVTQIPIHYQRLMCRGFQLNDDSIITTPESTVYLLLRLLGGKGGFGSLLRGAATKAGQKKTNNFDACRDMSGRRLRHVNAEKRLEEWKAEEEDRRLEKMAEEFIKKKAKKGKKGVGDGEAEKYVAKYREDSAKCAAVVEEAVREVLGNGNGFRKRKGKGKGVVEGAEAKKIKIWMGKRKVDESDSEGMDEDSSDEENEKSVVLNNGSHSDSNKEVEGSSDSVTGNRDGECSGGASCSSEEEKEASSEQSLKSNPCGEVALNEEDELVEAQILEETAAQNASVACLKTEEISETKALEAEKKENVEPDSQCPDASSSGNGGIIESKPVIPEANGFSQSKPESNEGNGDMEKPLNFDEFNSASELEVLGMERLKTELQIRGLKCGGTLQERAARLFLLKSTPLEKLPKKLLAKK</sequence>
<comment type="caution">
    <text evidence="11">The sequence shown here is derived from an EMBL/GenBank/DDBJ whole genome shotgun (WGS) entry which is preliminary data.</text>
</comment>
<protein>
    <submittedName>
        <fullName evidence="11">Protein SDE2-like</fullName>
    </submittedName>
</protein>
<reference evidence="11" key="1">
    <citation type="submission" date="2018-10" db="EMBL/GenBank/DDBJ databases">
        <title>Population genomic analysis revealed the cold adaptation of white poplar.</title>
        <authorList>
            <person name="Liu Y.-J."/>
        </authorList>
    </citation>
    <scope>NUCLEOTIDE SEQUENCE [LARGE SCALE GENOMIC DNA]</scope>
    <source>
        <strain evidence="11">PAL-ZL1</strain>
    </source>
</reference>
<keyword evidence="4" id="KW-0963">Cytoplasm</keyword>